<keyword evidence="8" id="KW-0482">Metalloprotease</keyword>
<evidence type="ECO:0000256" key="5">
    <source>
        <dbReference type="ARBA" id="ARBA00022801"/>
    </source>
</evidence>
<keyword evidence="12" id="KW-0132">Cell division</keyword>
<reference evidence="12" key="1">
    <citation type="submission" date="2018-06" db="EMBL/GenBank/DDBJ databases">
        <authorList>
            <person name="Zhirakovskaya E."/>
        </authorList>
    </citation>
    <scope>NUCLEOTIDE SEQUENCE</scope>
</reference>
<keyword evidence="5" id="KW-0378">Hydrolase</keyword>
<dbReference type="AlphaFoldDB" id="A0A3B0VYS0"/>
<dbReference type="Gene3D" id="2.30.42.10">
    <property type="match status" value="1"/>
</dbReference>
<keyword evidence="9 10" id="KW-0472">Membrane</keyword>
<keyword evidence="6" id="KW-0862">Zinc</keyword>
<dbReference type="CDD" id="cd06163">
    <property type="entry name" value="S2P-M50_PDZ_RseP-like"/>
    <property type="match status" value="1"/>
</dbReference>
<name>A0A3B0VYS0_9ZZZZ</name>
<keyword evidence="12" id="KW-0131">Cell cycle</keyword>
<dbReference type="InterPro" id="IPR008915">
    <property type="entry name" value="Peptidase_M50"/>
</dbReference>
<dbReference type="EMBL" id="UOFC01000232">
    <property type="protein sequence ID" value="VAW48778.1"/>
    <property type="molecule type" value="Genomic_DNA"/>
</dbReference>
<dbReference type="GO" id="GO:0051301">
    <property type="term" value="P:cell division"/>
    <property type="evidence" value="ECO:0007669"/>
    <property type="project" value="UniProtKB-KW"/>
</dbReference>
<dbReference type="NCBIfam" id="TIGR00054">
    <property type="entry name" value="RIP metalloprotease RseP"/>
    <property type="match status" value="1"/>
</dbReference>
<dbReference type="GO" id="GO:0004222">
    <property type="term" value="F:metalloendopeptidase activity"/>
    <property type="evidence" value="ECO:0007669"/>
    <property type="project" value="InterPro"/>
</dbReference>
<gene>
    <name evidence="12" type="ORF">MNBD_GAMMA03-1667</name>
</gene>
<feature type="domain" description="PDZ" evidence="11">
    <location>
        <begin position="216"/>
        <end position="290"/>
    </location>
</feature>
<dbReference type="PANTHER" id="PTHR42837:SF2">
    <property type="entry name" value="MEMBRANE METALLOPROTEASE ARASP2, CHLOROPLASTIC-RELATED"/>
    <property type="match status" value="1"/>
</dbReference>
<organism evidence="12">
    <name type="scientific">hydrothermal vent metagenome</name>
    <dbReference type="NCBI Taxonomy" id="652676"/>
    <lineage>
        <taxon>unclassified sequences</taxon>
        <taxon>metagenomes</taxon>
        <taxon>ecological metagenomes</taxon>
    </lineage>
</organism>
<dbReference type="InterPro" id="IPR036034">
    <property type="entry name" value="PDZ_sf"/>
</dbReference>
<accession>A0A3B0VYS0</accession>
<dbReference type="InterPro" id="IPR004387">
    <property type="entry name" value="Pept_M50_Zn"/>
</dbReference>
<evidence type="ECO:0000313" key="12">
    <source>
        <dbReference type="EMBL" id="VAW48778.1"/>
    </source>
</evidence>
<dbReference type="SMART" id="SM00228">
    <property type="entry name" value="PDZ"/>
    <property type="match status" value="1"/>
</dbReference>
<evidence type="ECO:0000256" key="10">
    <source>
        <dbReference type="SAM" id="Phobius"/>
    </source>
</evidence>
<keyword evidence="7 10" id="KW-1133">Transmembrane helix</keyword>
<keyword evidence="3 12" id="KW-0645">Protease</keyword>
<evidence type="ECO:0000256" key="1">
    <source>
        <dbReference type="ARBA" id="ARBA00001947"/>
    </source>
</evidence>
<dbReference type="InterPro" id="IPR001478">
    <property type="entry name" value="PDZ"/>
</dbReference>
<comment type="subcellular location">
    <subcellularLocation>
        <location evidence="2">Membrane</location>
        <topology evidence="2">Multi-pass membrane protein</topology>
    </subcellularLocation>
</comment>
<evidence type="ECO:0000256" key="6">
    <source>
        <dbReference type="ARBA" id="ARBA00022833"/>
    </source>
</evidence>
<dbReference type="Pfam" id="PF02163">
    <property type="entry name" value="Peptidase_M50"/>
    <property type="match status" value="1"/>
</dbReference>
<evidence type="ECO:0000256" key="4">
    <source>
        <dbReference type="ARBA" id="ARBA00022692"/>
    </source>
</evidence>
<evidence type="ECO:0000256" key="7">
    <source>
        <dbReference type="ARBA" id="ARBA00022989"/>
    </source>
</evidence>
<feature type="transmembrane region" description="Helical" evidence="10">
    <location>
        <begin position="388"/>
        <end position="408"/>
    </location>
</feature>
<protein>
    <submittedName>
        <fullName evidence="12">Intramembrane protease RasP/YluC, implicated in cell division based on FtsL cleavage</fullName>
    </submittedName>
</protein>
<sequence length="465" mass="51095">MTILWSVLGFVVVMGIVVTIHEWGHYQVARWFNIKVNVFSIGFGKSIYEKQGIETCFKVGMIPLGGYVRFLDEAEGTVAKEELGRAFNRQNVYKRFAVVAAGPLVNLVFAVLVFSMMYLVGVSGLKPVFNDVTLDSPVGKSLPNAFFQDTDSDRVWSVTQVDGEQVYSWQMVLQTLLKAKVHYKETVDMLVEHVGTGDNFVLEHIPLGALDLNKPEQNWLQLLGFAPFNIPLPPVLGVVLPDEPASKAGLLPHDEVVAMNGVLISQWMDLVKGIQAKPSQTVQIRYIRNGAFYTTSVKLGQKTLNSDQVVGQMGVGVYVAPERLKPYTTIVQYGAVEAVQQGYQHSVDLFKMSLVMLQRMFFGDVSLQHLSGPLSIAQFSGQAMESGLVTFLSLLGLISLSIGLLNLLPIPVLDGGHLVYYLVEMVKGSPVSTLTIEVGQRVGIVLILGLTFVALFNDVLRISNG</sequence>
<feature type="transmembrane region" description="Helical" evidence="10">
    <location>
        <begin position="442"/>
        <end position="460"/>
    </location>
</feature>
<keyword evidence="4 10" id="KW-0812">Transmembrane</keyword>
<dbReference type="GO" id="GO:0006508">
    <property type="term" value="P:proteolysis"/>
    <property type="evidence" value="ECO:0007669"/>
    <property type="project" value="UniProtKB-KW"/>
</dbReference>
<comment type="cofactor">
    <cofactor evidence="1">
        <name>Zn(2+)</name>
        <dbReference type="ChEBI" id="CHEBI:29105"/>
    </cofactor>
</comment>
<dbReference type="SUPFAM" id="SSF50156">
    <property type="entry name" value="PDZ domain-like"/>
    <property type="match status" value="1"/>
</dbReference>
<evidence type="ECO:0000256" key="9">
    <source>
        <dbReference type="ARBA" id="ARBA00023136"/>
    </source>
</evidence>
<evidence type="ECO:0000256" key="8">
    <source>
        <dbReference type="ARBA" id="ARBA00023049"/>
    </source>
</evidence>
<dbReference type="PANTHER" id="PTHR42837">
    <property type="entry name" value="REGULATOR OF SIGMA-E PROTEASE RSEP"/>
    <property type="match status" value="1"/>
</dbReference>
<evidence type="ECO:0000259" key="11">
    <source>
        <dbReference type="SMART" id="SM00228"/>
    </source>
</evidence>
<evidence type="ECO:0000256" key="2">
    <source>
        <dbReference type="ARBA" id="ARBA00004141"/>
    </source>
</evidence>
<proteinExistence type="predicted"/>
<dbReference type="GO" id="GO:0016020">
    <property type="term" value="C:membrane"/>
    <property type="evidence" value="ECO:0007669"/>
    <property type="project" value="UniProtKB-SubCell"/>
</dbReference>
<evidence type="ECO:0000256" key="3">
    <source>
        <dbReference type="ARBA" id="ARBA00022670"/>
    </source>
</evidence>
<feature type="transmembrane region" description="Helical" evidence="10">
    <location>
        <begin position="96"/>
        <end position="120"/>
    </location>
</feature>